<feature type="binding site" evidence="3">
    <location>
        <position position="222"/>
    </location>
    <ligand>
        <name>Zn(2+)</name>
        <dbReference type="ChEBI" id="CHEBI:29105"/>
    </ligand>
</feature>
<dbReference type="Proteomes" id="UP000199520">
    <property type="component" value="Unassembled WGS sequence"/>
</dbReference>
<feature type="binding site" evidence="3">
    <location>
        <position position="293"/>
    </location>
    <ligand>
        <name>Zn(2+)</name>
        <dbReference type="ChEBI" id="CHEBI:29105"/>
    </ligand>
</feature>
<feature type="binding site" evidence="3">
    <location>
        <position position="294"/>
    </location>
    <ligand>
        <name>Zn(2+)</name>
        <dbReference type="ChEBI" id="CHEBI:29105"/>
    </ligand>
</feature>
<dbReference type="InterPro" id="IPR036589">
    <property type="entry name" value="HCY_dom_sf"/>
</dbReference>
<dbReference type="PROSITE" id="PS51186">
    <property type="entry name" value="GNAT"/>
    <property type="match status" value="1"/>
</dbReference>
<keyword evidence="2 3" id="KW-0808">Transferase</keyword>
<name>A0A1I4PHW5_9FIRM</name>
<proteinExistence type="predicted"/>
<gene>
    <name evidence="6" type="ORF">SAMN04490355_106416</name>
</gene>
<feature type="domain" description="N-acetyltransferase" evidence="5">
    <location>
        <begin position="313"/>
        <end position="459"/>
    </location>
</feature>
<keyword evidence="3" id="KW-0479">Metal-binding</keyword>
<dbReference type="OrthoDB" id="164032at2"/>
<sequence>MDFSQALTDYPVIITEGAIIERLKRECNFELDPYVANAGYIYNPAQKQKMKNMYKQYIYATCVKSLPIVLFTPTWRASLERIRQAQILDRDVNLDCFRFLSEIRDEYEHYAEKIFIGGLIGCKGDAYNPEEALSAAEAEIFHSYQIERLICAGVNFLIAETLPSVSEALGIAKAMAVFDKPYILGFVIRDNGTLLDSTPLHKAIALIDEEVDCQPVGYVVNCVHPITFKKALTNPINSSLRIERIIGLLGNTSTKSPEELDNAVNLEFEEPQAWAEEMLNVKNEFGIKIIGGCCGTNHHHIQSLVVQLAMHDLEIRKAVADDSKVLTQISFMSKRYWNYPEQYFEIWKDELTITPSYIQNNIVYLAERDGQVLGYFSLVQVDEGFWLEHIFIMPKCIGKGIGSKLIATLKSKCKELKIDKVNILSDPNAKGFYDKLGACYLGESPSNIEGRTVSIYEFNV</sequence>
<keyword evidence="7" id="KW-1185">Reference proteome</keyword>
<organism evidence="6 7">
    <name type="scientific">Pelosinus propionicus DSM 13327</name>
    <dbReference type="NCBI Taxonomy" id="1123291"/>
    <lineage>
        <taxon>Bacteria</taxon>
        <taxon>Bacillati</taxon>
        <taxon>Bacillota</taxon>
        <taxon>Negativicutes</taxon>
        <taxon>Selenomonadales</taxon>
        <taxon>Sporomusaceae</taxon>
        <taxon>Pelosinus</taxon>
    </lineage>
</organism>
<keyword evidence="3" id="KW-0862">Zinc</keyword>
<evidence type="ECO:0000256" key="2">
    <source>
        <dbReference type="ARBA" id="ARBA00022679"/>
    </source>
</evidence>
<dbReference type="PANTHER" id="PTHR11103:SF18">
    <property type="entry name" value="SLR1189 PROTEIN"/>
    <property type="match status" value="1"/>
</dbReference>
<evidence type="ECO:0000313" key="7">
    <source>
        <dbReference type="Proteomes" id="UP000199520"/>
    </source>
</evidence>
<dbReference type="Gene3D" id="3.40.630.30">
    <property type="match status" value="1"/>
</dbReference>
<dbReference type="PROSITE" id="PS50970">
    <property type="entry name" value="HCY"/>
    <property type="match status" value="1"/>
</dbReference>
<dbReference type="RefSeq" id="WP_090943356.1">
    <property type="nucleotide sequence ID" value="NZ_FOTS01000064.1"/>
</dbReference>
<dbReference type="Gene3D" id="3.20.20.330">
    <property type="entry name" value="Homocysteine-binding-like domain"/>
    <property type="match status" value="1"/>
</dbReference>
<evidence type="ECO:0000313" key="6">
    <source>
        <dbReference type="EMBL" id="SFM27421.1"/>
    </source>
</evidence>
<comment type="cofactor">
    <cofactor evidence="3">
        <name>Zn(2+)</name>
        <dbReference type="ChEBI" id="CHEBI:29105"/>
    </cofactor>
</comment>
<dbReference type="SUPFAM" id="SSF82282">
    <property type="entry name" value="Homocysteine S-methyltransferase"/>
    <property type="match status" value="1"/>
</dbReference>
<protein>
    <submittedName>
        <fullName evidence="6">Homocysteine/selenocysteine methylase (S-methylmethionine-dependent)</fullName>
    </submittedName>
</protein>
<evidence type="ECO:0000259" key="4">
    <source>
        <dbReference type="PROSITE" id="PS50970"/>
    </source>
</evidence>
<accession>A0A1I4PHW5</accession>
<keyword evidence="1 3" id="KW-0489">Methyltransferase</keyword>
<dbReference type="GO" id="GO:0046872">
    <property type="term" value="F:metal ion binding"/>
    <property type="evidence" value="ECO:0007669"/>
    <property type="project" value="UniProtKB-KW"/>
</dbReference>
<dbReference type="EMBL" id="FOTS01000064">
    <property type="protein sequence ID" value="SFM27421.1"/>
    <property type="molecule type" value="Genomic_DNA"/>
</dbReference>
<dbReference type="SUPFAM" id="SSF55729">
    <property type="entry name" value="Acyl-CoA N-acyltransferases (Nat)"/>
    <property type="match status" value="1"/>
</dbReference>
<dbReference type="STRING" id="1123291.SAMN04490355_106416"/>
<reference evidence="7" key="1">
    <citation type="submission" date="2016-10" db="EMBL/GenBank/DDBJ databases">
        <authorList>
            <person name="Varghese N."/>
            <person name="Submissions S."/>
        </authorList>
    </citation>
    <scope>NUCLEOTIDE SEQUENCE [LARGE SCALE GENOMIC DNA]</scope>
    <source>
        <strain evidence="7">DSM 13327</strain>
    </source>
</reference>
<dbReference type="GO" id="GO:0032259">
    <property type="term" value="P:methylation"/>
    <property type="evidence" value="ECO:0007669"/>
    <property type="project" value="UniProtKB-KW"/>
</dbReference>
<dbReference type="GO" id="GO:0008168">
    <property type="term" value="F:methyltransferase activity"/>
    <property type="evidence" value="ECO:0007669"/>
    <property type="project" value="UniProtKB-UniRule"/>
</dbReference>
<dbReference type="AlphaFoldDB" id="A0A1I4PHW5"/>
<evidence type="ECO:0000256" key="3">
    <source>
        <dbReference type="PROSITE-ProRule" id="PRU00333"/>
    </source>
</evidence>
<dbReference type="InterPro" id="IPR016181">
    <property type="entry name" value="Acyl_CoA_acyltransferase"/>
</dbReference>
<dbReference type="CDD" id="cd04301">
    <property type="entry name" value="NAT_SF"/>
    <property type="match status" value="1"/>
</dbReference>
<feature type="domain" description="Hcy-binding" evidence="4">
    <location>
        <begin position="1"/>
        <end position="308"/>
    </location>
</feature>
<dbReference type="Pfam" id="PF02574">
    <property type="entry name" value="S-methyl_trans"/>
    <property type="match status" value="1"/>
</dbReference>
<dbReference type="InterPro" id="IPR003726">
    <property type="entry name" value="HCY_dom"/>
</dbReference>
<dbReference type="PANTHER" id="PTHR11103">
    <property type="entry name" value="SLR1189 PROTEIN"/>
    <property type="match status" value="1"/>
</dbReference>
<evidence type="ECO:0000256" key="1">
    <source>
        <dbReference type="ARBA" id="ARBA00022603"/>
    </source>
</evidence>
<evidence type="ECO:0000259" key="5">
    <source>
        <dbReference type="PROSITE" id="PS51186"/>
    </source>
</evidence>
<dbReference type="InterPro" id="IPR000182">
    <property type="entry name" value="GNAT_dom"/>
</dbReference>
<dbReference type="Pfam" id="PF00583">
    <property type="entry name" value="Acetyltransf_1"/>
    <property type="match status" value="1"/>
</dbReference>
<dbReference type="GO" id="GO:0016747">
    <property type="term" value="F:acyltransferase activity, transferring groups other than amino-acyl groups"/>
    <property type="evidence" value="ECO:0007669"/>
    <property type="project" value="InterPro"/>
</dbReference>